<dbReference type="EMBL" id="JABWRZ020000001">
    <property type="protein sequence ID" value="MBV4491266.1"/>
    <property type="molecule type" value="Genomic_DNA"/>
</dbReference>
<accession>A0ABS6QAP5</accession>
<reference evidence="1 2" key="1">
    <citation type="journal article" date="2020" name="Microorganisms">
        <title>Reliable Identification of Environmental Pseudomonas Isolates Using the rpoD Gene.</title>
        <authorList>
            <consortium name="The Broad Institute Genome Sequencing Platform"/>
            <person name="Girard L."/>
            <person name="Lood C."/>
            <person name="Rokni-Zadeh H."/>
            <person name="van Noort V."/>
            <person name="Lavigne R."/>
            <person name="De Mot R."/>
        </authorList>
    </citation>
    <scope>NUCLEOTIDE SEQUENCE [LARGE SCALE GENOMIC DNA]</scope>
    <source>
        <strain evidence="1 2">RD9SR1</strain>
    </source>
</reference>
<organism evidence="1 2">
    <name type="scientific">Pseudomonas oryzicola</name>
    <dbReference type="NCBI Taxonomy" id="485876"/>
    <lineage>
        <taxon>Bacteria</taxon>
        <taxon>Pseudomonadati</taxon>
        <taxon>Pseudomonadota</taxon>
        <taxon>Gammaproteobacteria</taxon>
        <taxon>Pseudomonadales</taxon>
        <taxon>Pseudomonadaceae</taxon>
        <taxon>Pseudomonas</taxon>
    </lineage>
</organism>
<dbReference type="SUPFAM" id="SSF52343">
    <property type="entry name" value="Ferredoxin reductase-like, C-terminal NADP-linked domain"/>
    <property type="match status" value="1"/>
</dbReference>
<name>A0ABS6QAP5_9PSED</name>
<gene>
    <name evidence="1" type="ORF">HU760_011740</name>
</gene>
<dbReference type="Proteomes" id="UP000609530">
    <property type="component" value="Unassembled WGS sequence"/>
</dbReference>
<dbReference type="InterPro" id="IPR039261">
    <property type="entry name" value="FNR_nucleotide-bd"/>
</dbReference>
<sequence>MGRGGSASVRLLEAVPGSGTQQYLRLALCSPQRSEAMPGQYCLLSSHNECWPCSYVSLPGASGRFLVATCSVKPVGQAGDLFGYSGPLGNAWPLPLQSARLLAISRAEGLLPLLAVLDEIRCWLPWVQVSLSHAGIPAERLPDACPTWLAALAHDSSSGWLQLQRTLDTFRPDTVYCCAPPQVARQAARLCWQTGIAAQRIWLRTDHLPRPAWGGPPHLEWPVQRYDRVLAALKWVPPGG</sequence>
<keyword evidence="2" id="KW-1185">Reference proteome</keyword>
<evidence type="ECO:0000313" key="2">
    <source>
        <dbReference type="Proteomes" id="UP000609530"/>
    </source>
</evidence>
<proteinExistence type="predicted"/>
<evidence type="ECO:0000313" key="1">
    <source>
        <dbReference type="EMBL" id="MBV4491266.1"/>
    </source>
</evidence>
<comment type="caution">
    <text evidence="1">The sequence shown here is derived from an EMBL/GenBank/DDBJ whole genome shotgun (WGS) entry which is preliminary data.</text>
</comment>
<protein>
    <recommendedName>
        <fullName evidence="3">NAD(P)H-flavin reductase</fullName>
    </recommendedName>
</protein>
<dbReference type="RefSeq" id="WP_186674392.1">
    <property type="nucleotide sequence ID" value="NZ_JABWRZ020000001.1"/>
</dbReference>
<evidence type="ECO:0008006" key="3">
    <source>
        <dbReference type="Google" id="ProtNLM"/>
    </source>
</evidence>